<keyword evidence="9" id="KW-0539">Nucleus</keyword>
<keyword evidence="8" id="KW-0804">Transcription</keyword>
<feature type="compositionally biased region" description="Basic residues" evidence="11">
    <location>
        <begin position="448"/>
        <end position="457"/>
    </location>
</feature>
<evidence type="ECO:0000256" key="7">
    <source>
        <dbReference type="ARBA" id="ARBA00023125"/>
    </source>
</evidence>
<feature type="domain" description="C2H2-type" evidence="12">
    <location>
        <begin position="266"/>
        <end position="293"/>
    </location>
</feature>
<dbReference type="PANTHER" id="PTHR16515:SF49">
    <property type="entry name" value="GASTRULA ZINC FINGER PROTEIN XLCGF49.1-LIKE-RELATED"/>
    <property type="match status" value="1"/>
</dbReference>
<keyword evidence="3" id="KW-0677">Repeat</keyword>
<feature type="region of interest" description="Disordered" evidence="11">
    <location>
        <begin position="448"/>
        <end position="477"/>
    </location>
</feature>
<dbReference type="VEuPathDB" id="VectorBase:AAEL015543"/>
<dbReference type="PaxDb" id="7159-AAEL015543-PA"/>
<dbReference type="InterPro" id="IPR013087">
    <property type="entry name" value="Znf_C2H2_type"/>
</dbReference>
<dbReference type="STRING" id="7159.Q1DGP6"/>
<dbReference type="eggNOG" id="KOG1721">
    <property type="taxonomic scope" value="Eukaryota"/>
</dbReference>
<reference evidence="13" key="1">
    <citation type="submission" date="2005-10" db="EMBL/GenBank/DDBJ databases">
        <authorList>
            <person name="Loftus B.J."/>
            <person name="Nene V.M."/>
            <person name="Hannick L.I."/>
            <person name="Bidwell S."/>
            <person name="Haas B."/>
            <person name="Amedeo P."/>
            <person name="Orvis J."/>
            <person name="Wortman J.R."/>
            <person name="White O.R."/>
            <person name="Salzberg S."/>
            <person name="Shumway M."/>
            <person name="Koo H."/>
            <person name="Zhao Y."/>
            <person name="Holmes M."/>
            <person name="Miller J."/>
            <person name="Schatz M."/>
            <person name="Pop M."/>
            <person name="Pai G."/>
            <person name="Utterback T."/>
            <person name="Rogers Y.-H."/>
            <person name="Kravitz S."/>
            <person name="Fraser C.M."/>
        </authorList>
    </citation>
    <scope>NUCLEOTIDE SEQUENCE</scope>
    <source>
        <strain evidence="13">Liverpool</strain>
    </source>
</reference>
<evidence type="ECO:0000259" key="12">
    <source>
        <dbReference type="PROSITE" id="PS50157"/>
    </source>
</evidence>
<protein>
    <submittedName>
        <fullName evidence="13">AAEL015543-PA</fullName>
    </submittedName>
</protein>
<keyword evidence="5" id="KW-0862">Zinc</keyword>
<keyword evidence="4 10" id="KW-0863">Zinc-finger</keyword>
<reference evidence="13" key="2">
    <citation type="journal article" date="2007" name="Science">
        <title>Genome sequence of Aedes aegypti, a major arbovirus vector.</title>
        <authorList>
            <person name="Nene V."/>
            <person name="Wortman J.R."/>
            <person name="Lawson D."/>
            <person name="Haas B."/>
            <person name="Kodira C."/>
            <person name="Tu Z.J."/>
            <person name="Loftus B."/>
            <person name="Xi Z."/>
            <person name="Megy K."/>
            <person name="Grabherr M."/>
            <person name="Ren Q."/>
            <person name="Zdobnov E.M."/>
            <person name="Lobo N.F."/>
            <person name="Campbell K.S."/>
            <person name="Brown S.E."/>
            <person name="Bonaldo M.F."/>
            <person name="Zhu J."/>
            <person name="Sinkins S.P."/>
            <person name="Hogenkamp D.G."/>
            <person name="Amedeo P."/>
            <person name="Arensburger P."/>
            <person name="Atkinson P.W."/>
            <person name="Bidwell S."/>
            <person name="Biedler J."/>
            <person name="Birney E."/>
            <person name="Bruggner R.V."/>
            <person name="Costas J."/>
            <person name="Coy M.R."/>
            <person name="Crabtree J."/>
            <person name="Crawford M."/>
            <person name="Debruyn B."/>
            <person name="Decaprio D."/>
            <person name="Eiglmeier K."/>
            <person name="Eisenstadt E."/>
            <person name="El-Dorry H."/>
            <person name="Gelbart W.M."/>
            <person name="Gomes S.L."/>
            <person name="Hammond M."/>
            <person name="Hannick L.I."/>
            <person name="Hogan J.R."/>
            <person name="Holmes M.H."/>
            <person name="Jaffe D."/>
            <person name="Johnston J.S."/>
            <person name="Kennedy R.C."/>
            <person name="Koo H."/>
            <person name="Kravitz S."/>
            <person name="Kriventseva E.V."/>
            <person name="Kulp D."/>
            <person name="Labutti K."/>
            <person name="Lee E."/>
            <person name="Li S."/>
            <person name="Lovin D.D."/>
            <person name="Mao C."/>
            <person name="Mauceli E."/>
            <person name="Menck C.F."/>
            <person name="Miller J.R."/>
            <person name="Montgomery P."/>
            <person name="Mori A."/>
            <person name="Nascimento A.L."/>
            <person name="Naveira H.F."/>
            <person name="Nusbaum C."/>
            <person name="O'leary S."/>
            <person name="Orvis J."/>
            <person name="Pertea M."/>
            <person name="Quesneville H."/>
            <person name="Reidenbach K.R."/>
            <person name="Rogers Y.H."/>
            <person name="Roth C.W."/>
            <person name="Schneider J.R."/>
            <person name="Schatz M."/>
            <person name="Shumway M."/>
            <person name="Stanke M."/>
            <person name="Stinson E.O."/>
            <person name="Tubio J.M."/>
            <person name="Vanzee J.P."/>
            <person name="Verjovski-Almeida S."/>
            <person name="Werner D."/>
            <person name="White O."/>
            <person name="Wyder S."/>
            <person name="Zeng Q."/>
            <person name="Zhao Q."/>
            <person name="Zhao Y."/>
            <person name="Hill C.A."/>
            <person name="Raikhel A.S."/>
            <person name="Soares M.B."/>
            <person name="Knudson D.L."/>
            <person name="Lee N.H."/>
            <person name="Galagan J."/>
            <person name="Salzberg S.L."/>
            <person name="Paulsen I.T."/>
            <person name="Dimopoulos G."/>
            <person name="Collins F.H."/>
            <person name="Birren B."/>
            <person name="Fraser-Liggett C.M."/>
            <person name="Severson D.W."/>
        </authorList>
    </citation>
    <scope>NUCLEOTIDE SEQUENCE [LARGE SCALE GENOMIC DNA]</scope>
    <source>
        <strain evidence="13">Liverpool</strain>
    </source>
</reference>
<dbReference type="OMA" id="YRHIGYK"/>
<evidence type="ECO:0000256" key="1">
    <source>
        <dbReference type="ARBA" id="ARBA00004123"/>
    </source>
</evidence>
<accession>Q1DGP6</accession>
<comment type="subcellular location">
    <subcellularLocation>
        <location evidence="1">Nucleus</location>
    </subcellularLocation>
</comment>
<dbReference type="InterPro" id="IPR050331">
    <property type="entry name" value="Zinc_finger"/>
</dbReference>
<dbReference type="SUPFAM" id="SSF57667">
    <property type="entry name" value="beta-beta-alpha zinc fingers"/>
    <property type="match status" value="3"/>
</dbReference>
<proteinExistence type="predicted"/>
<dbReference type="GO" id="GO:0010468">
    <property type="term" value="P:regulation of gene expression"/>
    <property type="evidence" value="ECO:0007669"/>
    <property type="project" value="TreeGrafter"/>
</dbReference>
<dbReference type="FunFam" id="3.30.160.60:FF:000149">
    <property type="entry name" value="Zinc finger protein 569"/>
    <property type="match status" value="1"/>
</dbReference>
<dbReference type="Proteomes" id="UP000682892">
    <property type="component" value="Unassembled WGS sequence"/>
</dbReference>
<name>Q1DGP6_AEDAE</name>
<feature type="compositionally biased region" description="Low complexity" evidence="11">
    <location>
        <begin position="464"/>
        <end position="477"/>
    </location>
</feature>
<feature type="domain" description="C2H2-type" evidence="12">
    <location>
        <begin position="294"/>
        <end position="318"/>
    </location>
</feature>
<dbReference type="FunFam" id="3.30.160.60:FF:000624">
    <property type="entry name" value="zinc finger protein 697"/>
    <property type="match status" value="1"/>
</dbReference>
<reference evidence="13" key="3">
    <citation type="submission" date="2012-09" db="EMBL/GenBank/DDBJ databases">
        <authorList>
            <consortium name="VectorBase"/>
        </authorList>
    </citation>
    <scope>NUCLEOTIDE SEQUENCE</scope>
    <source>
        <strain evidence="13">Liverpool</strain>
    </source>
</reference>
<feature type="domain" description="C2H2-type" evidence="12">
    <location>
        <begin position="237"/>
        <end position="265"/>
    </location>
</feature>
<evidence type="ECO:0000256" key="11">
    <source>
        <dbReference type="SAM" id="MobiDB-lite"/>
    </source>
</evidence>
<dbReference type="GO" id="GO:0003677">
    <property type="term" value="F:DNA binding"/>
    <property type="evidence" value="ECO:0007669"/>
    <property type="project" value="UniProtKB-KW"/>
</dbReference>
<dbReference type="Pfam" id="PF00096">
    <property type="entry name" value="zf-C2H2"/>
    <property type="match status" value="5"/>
</dbReference>
<feature type="region of interest" description="Disordered" evidence="11">
    <location>
        <begin position="38"/>
        <end position="87"/>
    </location>
</feature>
<gene>
    <name evidence="13" type="ORF">AaeL_AAEL015543</name>
</gene>
<organism evidence="13 14">
    <name type="scientific">Aedes aegypti</name>
    <name type="common">Yellowfever mosquito</name>
    <name type="synonym">Culex aegypti</name>
    <dbReference type="NCBI Taxonomy" id="7159"/>
    <lineage>
        <taxon>Eukaryota</taxon>
        <taxon>Metazoa</taxon>
        <taxon>Ecdysozoa</taxon>
        <taxon>Arthropoda</taxon>
        <taxon>Hexapoda</taxon>
        <taxon>Insecta</taxon>
        <taxon>Pterygota</taxon>
        <taxon>Neoptera</taxon>
        <taxon>Endopterygota</taxon>
        <taxon>Diptera</taxon>
        <taxon>Nematocera</taxon>
        <taxon>Culicoidea</taxon>
        <taxon>Culicidae</taxon>
        <taxon>Culicinae</taxon>
        <taxon>Aedini</taxon>
        <taxon>Aedes</taxon>
        <taxon>Stegomyia</taxon>
    </lineage>
</organism>
<keyword evidence="6" id="KW-0805">Transcription regulation</keyword>
<dbReference type="FunFam" id="3.30.160.60:FF:000072">
    <property type="entry name" value="zinc finger protein 143 isoform X1"/>
    <property type="match status" value="1"/>
</dbReference>
<evidence type="ECO:0000256" key="2">
    <source>
        <dbReference type="ARBA" id="ARBA00022723"/>
    </source>
</evidence>
<dbReference type="PANTHER" id="PTHR16515">
    <property type="entry name" value="PR DOMAIN ZINC FINGER PROTEIN"/>
    <property type="match status" value="1"/>
</dbReference>
<dbReference type="FunFam" id="3.30.160.60:FF:000446">
    <property type="entry name" value="Zinc finger protein"/>
    <property type="match status" value="1"/>
</dbReference>
<evidence type="ECO:0000256" key="8">
    <source>
        <dbReference type="ARBA" id="ARBA00023163"/>
    </source>
</evidence>
<dbReference type="PROSITE" id="PS00028">
    <property type="entry name" value="ZINC_FINGER_C2H2_1"/>
    <property type="match status" value="5"/>
</dbReference>
<dbReference type="GO" id="GO:0005634">
    <property type="term" value="C:nucleus"/>
    <property type="evidence" value="ECO:0007669"/>
    <property type="project" value="UniProtKB-SubCell"/>
</dbReference>
<feature type="domain" description="C2H2-type" evidence="12">
    <location>
        <begin position="361"/>
        <end position="388"/>
    </location>
</feature>
<evidence type="ECO:0000256" key="6">
    <source>
        <dbReference type="ARBA" id="ARBA00023015"/>
    </source>
</evidence>
<feature type="domain" description="C2H2-type" evidence="12">
    <location>
        <begin position="329"/>
        <end position="356"/>
    </location>
</feature>
<sequence length="477" mass="54070">MLFRKELWYKKHLMNYHGIDLSNIAHFLSNLQTLDEGIQDGDGTTEQEFEEFQLEEGSAEDGGNNEATDKTEDEEGESSKRKSEDYAVQVVKRVREEKEAASTPSPATMQMYPEVKMSTGKQKAGRRRKEKLVLINSDADMRIKHEYAPAAVHSEESTSTSSQSSQPLMNNMFVVRYLEQAALMVGTSGTSEGSSLNKENSKFGSSDPLSFEELDDGMTPFERSKIVETNEEGKIIFTCSICESEFEVRQAVQDHVNIVHKDVKRRSCPHCGRTFNQTGDLTRHVRIHTGIRPFKCPFDGCEYAFISSGDLHKHVRRHNQMLNPVPKPHVCNVCGKDFERGYDLKRHSSMHAKDDPNFQGFNCELCGKMFARKDQYRAHTYRHIGYKPHKCSQCDKTFSDASNYAKHVKVHAMDGIELFCHHCEKAFKNKMAISKHVLRCKYKTAARKTSSKKKASVVKKEIPESAPSSESPSQSTA</sequence>
<keyword evidence="7" id="KW-0238">DNA-binding</keyword>
<dbReference type="InterPro" id="IPR036236">
    <property type="entry name" value="Znf_C2H2_sf"/>
</dbReference>
<dbReference type="SMART" id="SM00355">
    <property type="entry name" value="ZnF_C2H2"/>
    <property type="match status" value="7"/>
</dbReference>
<dbReference type="GO" id="GO:0008270">
    <property type="term" value="F:zinc ion binding"/>
    <property type="evidence" value="ECO:0007669"/>
    <property type="project" value="UniProtKB-KW"/>
</dbReference>
<feature type="region of interest" description="Disordered" evidence="11">
    <location>
        <begin position="189"/>
        <end position="209"/>
    </location>
</feature>
<evidence type="ECO:0000313" key="13">
    <source>
        <dbReference type="EMBL" id="EAT32325.1"/>
    </source>
</evidence>
<dbReference type="PROSITE" id="PS50157">
    <property type="entry name" value="ZINC_FINGER_C2H2_2"/>
    <property type="match status" value="6"/>
</dbReference>
<dbReference type="HOGENOM" id="CLU_024277_0_0_1"/>
<evidence type="ECO:0000256" key="5">
    <source>
        <dbReference type="ARBA" id="ARBA00022833"/>
    </source>
</evidence>
<evidence type="ECO:0000256" key="10">
    <source>
        <dbReference type="PROSITE-ProRule" id="PRU00042"/>
    </source>
</evidence>
<evidence type="ECO:0000256" key="4">
    <source>
        <dbReference type="ARBA" id="ARBA00022771"/>
    </source>
</evidence>
<dbReference type="EMBL" id="CH900899">
    <property type="protein sequence ID" value="EAT32325.1"/>
    <property type="molecule type" value="Genomic_DNA"/>
</dbReference>
<dbReference type="Gene3D" id="3.30.160.60">
    <property type="entry name" value="Classic Zinc Finger"/>
    <property type="match status" value="5"/>
</dbReference>
<dbReference type="AlphaFoldDB" id="Q1DGP6"/>
<feature type="compositionally biased region" description="Acidic residues" evidence="11">
    <location>
        <begin position="38"/>
        <end position="59"/>
    </location>
</feature>
<evidence type="ECO:0000256" key="3">
    <source>
        <dbReference type="ARBA" id="ARBA00022737"/>
    </source>
</evidence>
<evidence type="ECO:0000256" key="9">
    <source>
        <dbReference type="ARBA" id="ARBA00023242"/>
    </source>
</evidence>
<keyword evidence="2" id="KW-0479">Metal-binding</keyword>
<dbReference type="PhylomeDB" id="Q1DGP6"/>
<evidence type="ECO:0000313" key="14">
    <source>
        <dbReference type="Proteomes" id="UP000682892"/>
    </source>
</evidence>
<feature type="domain" description="C2H2-type" evidence="12">
    <location>
        <begin position="389"/>
        <end position="416"/>
    </location>
</feature>
<feature type="compositionally biased region" description="Polar residues" evidence="11">
    <location>
        <begin position="189"/>
        <end position="208"/>
    </location>
</feature>